<dbReference type="Gene3D" id="3.50.50.60">
    <property type="entry name" value="FAD/NAD(P)-binding domain"/>
    <property type="match status" value="1"/>
</dbReference>
<dbReference type="AlphaFoldDB" id="A0AAD6MVL4"/>
<name>A0AAD6MVL4_9EURO</name>
<dbReference type="InterPro" id="IPR006076">
    <property type="entry name" value="FAD-dep_OxRdtase"/>
</dbReference>
<organism evidence="2 3">
    <name type="scientific">Penicillium malachiteum</name>
    <dbReference type="NCBI Taxonomy" id="1324776"/>
    <lineage>
        <taxon>Eukaryota</taxon>
        <taxon>Fungi</taxon>
        <taxon>Dikarya</taxon>
        <taxon>Ascomycota</taxon>
        <taxon>Pezizomycotina</taxon>
        <taxon>Eurotiomycetes</taxon>
        <taxon>Eurotiomycetidae</taxon>
        <taxon>Eurotiales</taxon>
        <taxon>Aspergillaceae</taxon>
        <taxon>Penicillium</taxon>
    </lineage>
</organism>
<dbReference type="PANTHER" id="PTHR13847">
    <property type="entry name" value="SARCOSINE DEHYDROGENASE-RELATED"/>
    <property type="match status" value="1"/>
</dbReference>
<dbReference type="EMBL" id="JAQJAN010000008">
    <property type="protein sequence ID" value="KAJ5724804.1"/>
    <property type="molecule type" value="Genomic_DNA"/>
</dbReference>
<dbReference type="PANTHER" id="PTHR13847:SF213">
    <property type="entry name" value="DEPENDENT OXIDOREDUCTASE, PUTATIVE-RELATED"/>
    <property type="match status" value="1"/>
</dbReference>
<reference evidence="2" key="1">
    <citation type="journal article" date="2023" name="IMA Fungus">
        <title>Comparative genomic study of the Penicillium genus elucidates a diverse pangenome and 15 lateral gene transfer events.</title>
        <authorList>
            <person name="Petersen C."/>
            <person name="Sorensen T."/>
            <person name="Nielsen M.R."/>
            <person name="Sondergaard T.E."/>
            <person name="Sorensen J.L."/>
            <person name="Fitzpatrick D.A."/>
            <person name="Frisvad J.C."/>
            <person name="Nielsen K.L."/>
        </authorList>
    </citation>
    <scope>NUCLEOTIDE SEQUENCE</scope>
    <source>
        <strain evidence="2">IBT 17514</strain>
    </source>
</reference>
<feature type="domain" description="FAD dependent oxidoreductase" evidence="1">
    <location>
        <begin position="43"/>
        <end position="440"/>
    </location>
</feature>
<gene>
    <name evidence="2" type="ORF">N7493_006532</name>
</gene>
<dbReference type="Pfam" id="PF01266">
    <property type="entry name" value="DAO"/>
    <property type="match status" value="1"/>
</dbReference>
<evidence type="ECO:0000313" key="3">
    <source>
        <dbReference type="Proteomes" id="UP001215712"/>
    </source>
</evidence>
<dbReference type="Proteomes" id="UP001215712">
    <property type="component" value="Unassembled WGS sequence"/>
</dbReference>
<dbReference type="InterPro" id="IPR036188">
    <property type="entry name" value="FAD/NAD-bd_sf"/>
</dbReference>
<proteinExistence type="predicted"/>
<evidence type="ECO:0000259" key="1">
    <source>
        <dbReference type="Pfam" id="PF01266"/>
    </source>
</evidence>
<dbReference type="SUPFAM" id="SSF51905">
    <property type="entry name" value="FAD/NAD(P)-binding domain"/>
    <property type="match status" value="1"/>
</dbReference>
<keyword evidence="3" id="KW-1185">Reference proteome</keyword>
<dbReference type="GO" id="GO:0005737">
    <property type="term" value="C:cytoplasm"/>
    <property type="evidence" value="ECO:0007669"/>
    <property type="project" value="TreeGrafter"/>
</dbReference>
<comment type="caution">
    <text evidence="2">The sequence shown here is derived from an EMBL/GenBank/DDBJ whole genome shotgun (WGS) entry which is preliminary data.</text>
</comment>
<protein>
    <recommendedName>
        <fullName evidence="1">FAD dependent oxidoreductase domain-containing protein</fullName>
    </recommendedName>
</protein>
<dbReference type="Gene3D" id="3.30.9.10">
    <property type="entry name" value="D-Amino Acid Oxidase, subunit A, domain 2"/>
    <property type="match status" value="1"/>
</dbReference>
<accession>A0AAD6MVL4</accession>
<sequence>MLYDTLIKDPLLPEADPTVSYWQTPLNDKVKDIQSVQLPSQSDIVVIGSGVSACSTIHELLTGGYAGKITVLEARQICSGATGRNGGRIHVHAMQDYDRFRQQFGDVAAEKIVRFQMLHYDAIEKVARSLGPEGFKQAALRETQSVAVAFSEKKLADMKRMLANFEAAFPDWIGRWKIVEAEEAQKKYKIKNATGAMIGVAGAIWPYRLMTAVFATLQERYPGRLFLESNTPVTSVSKTSNPEYAYSVHTPRGIVKAKHVVYCTEAHTAHILPRFTGLIVPRRGQVMVQRPGAEFEDLSGKRSWSFYLDEGLFYLHQNATTGDIILGGGELGGFDGAHNSYGERSDAKESLAAKTHLSGALRVLFEQWGEVAPNEKSIKASWSGIMANSLDHVPFVGQLPQEAIDDRRIGAPDSGAEWICAGFSGFGMTNAWMSGVALARQMAGKGVPEWFPEQYRISSQRILQLQMQLAQIGGSENHLRALYSKL</sequence>
<evidence type="ECO:0000313" key="2">
    <source>
        <dbReference type="EMBL" id="KAJ5724804.1"/>
    </source>
</evidence>
<reference evidence="2" key="2">
    <citation type="submission" date="2023-01" db="EMBL/GenBank/DDBJ databases">
        <authorList>
            <person name="Petersen C."/>
        </authorList>
    </citation>
    <scope>NUCLEOTIDE SEQUENCE</scope>
    <source>
        <strain evidence="2">IBT 17514</strain>
    </source>
</reference>